<dbReference type="AlphaFoldDB" id="A0AAD6IN35"/>
<evidence type="ECO:0000256" key="3">
    <source>
        <dbReference type="ARBA" id="ARBA00022989"/>
    </source>
</evidence>
<organism evidence="6 7">
    <name type="scientific">Penicillium canescens</name>
    <dbReference type="NCBI Taxonomy" id="5083"/>
    <lineage>
        <taxon>Eukaryota</taxon>
        <taxon>Fungi</taxon>
        <taxon>Dikarya</taxon>
        <taxon>Ascomycota</taxon>
        <taxon>Pezizomycotina</taxon>
        <taxon>Eurotiomycetes</taxon>
        <taxon>Eurotiomycetidae</taxon>
        <taxon>Eurotiales</taxon>
        <taxon>Aspergillaceae</taxon>
        <taxon>Penicillium</taxon>
    </lineage>
</organism>
<evidence type="ECO:0000256" key="5">
    <source>
        <dbReference type="SAM" id="Phobius"/>
    </source>
</evidence>
<reference evidence="6" key="2">
    <citation type="submission" date="2023-01" db="EMBL/GenBank/DDBJ databases">
        <authorList>
            <person name="Petersen C."/>
        </authorList>
    </citation>
    <scope>NUCLEOTIDE SEQUENCE</scope>
    <source>
        <strain evidence="6">IBT 15450</strain>
    </source>
</reference>
<protein>
    <recommendedName>
        <fullName evidence="8">Major facilitator superfamily (MFS) profile domain-containing protein</fullName>
    </recommendedName>
</protein>
<dbReference type="GO" id="GO:0005351">
    <property type="term" value="F:carbohydrate:proton symporter activity"/>
    <property type="evidence" value="ECO:0007669"/>
    <property type="project" value="TreeGrafter"/>
</dbReference>
<dbReference type="Pfam" id="PF00083">
    <property type="entry name" value="Sugar_tr"/>
    <property type="match status" value="1"/>
</dbReference>
<dbReference type="InterPro" id="IPR005828">
    <property type="entry name" value="MFS_sugar_transport-like"/>
</dbReference>
<evidence type="ECO:0000256" key="2">
    <source>
        <dbReference type="ARBA" id="ARBA00022692"/>
    </source>
</evidence>
<evidence type="ECO:0000256" key="1">
    <source>
        <dbReference type="ARBA" id="ARBA00004141"/>
    </source>
</evidence>
<dbReference type="SUPFAM" id="SSF103473">
    <property type="entry name" value="MFS general substrate transporter"/>
    <property type="match status" value="1"/>
</dbReference>
<evidence type="ECO:0000313" key="7">
    <source>
        <dbReference type="Proteomes" id="UP001219568"/>
    </source>
</evidence>
<dbReference type="GO" id="GO:0016020">
    <property type="term" value="C:membrane"/>
    <property type="evidence" value="ECO:0007669"/>
    <property type="project" value="UniProtKB-SubCell"/>
</dbReference>
<sequence>MEFRTLRGDSLGVAISGASGAAFLLFGYDTGVFAGIINANSFRSQFGYPSSSMTGTIVAVYNLGCFLGYMIASQFGRIMGRCLTIIVSQWICILGTILQCTAFTIPHLIVGRVGTCVATGMATSSRRRVKQTNAALLMHFNSPSSVAGFSSPTGLTTACSVRLDRSSGAFHFLPEFPRLLYDKGRITEE</sequence>
<dbReference type="InterPro" id="IPR036259">
    <property type="entry name" value="MFS_trans_sf"/>
</dbReference>
<dbReference type="PANTHER" id="PTHR48022">
    <property type="entry name" value="PLASTIDIC GLUCOSE TRANSPORTER 4"/>
    <property type="match status" value="1"/>
</dbReference>
<comment type="caution">
    <text evidence="6">The sequence shown here is derived from an EMBL/GenBank/DDBJ whole genome shotgun (WGS) entry which is preliminary data.</text>
</comment>
<keyword evidence="7" id="KW-1185">Reference proteome</keyword>
<evidence type="ECO:0000313" key="6">
    <source>
        <dbReference type="EMBL" id="KAJ6057442.1"/>
    </source>
</evidence>
<feature type="transmembrane region" description="Helical" evidence="5">
    <location>
        <begin position="78"/>
        <end position="98"/>
    </location>
</feature>
<gene>
    <name evidence="6" type="ORF">N7460_000716</name>
</gene>
<keyword evidence="3 5" id="KW-1133">Transmembrane helix</keyword>
<dbReference type="PANTHER" id="PTHR48022:SF28">
    <property type="entry name" value="MAJOR FACILITATOR SUPERFAMILY (MFS) PROFILE DOMAIN-CONTAINING PROTEIN-RELATED"/>
    <property type="match status" value="1"/>
</dbReference>
<keyword evidence="4 5" id="KW-0472">Membrane</keyword>
<proteinExistence type="predicted"/>
<reference evidence="6" key="1">
    <citation type="journal article" date="2023" name="IMA Fungus">
        <title>Comparative genomic study of the Penicillium genus elucidates a diverse pangenome and 15 lateral gene transfer events.</title>
        <authorList>
            <person name="Petersen C."/>
            <person name="Sorensen T."/>
            <person name="Nielsen M.R."/>
            <person name="Sondergaard T.E."/>
            <person name="Sorensen J.L."/>
            <person name="Fitzpatrick D.A."/>
            <person name="Frisvad J.C."/>
            <person name="Nielsen K.L."/>
        </authorList>
    </citation>
    <scope>NUCLEOTIDE SEQUENCE</scope>
    <source>
        <strain evidence="6">IBT 15450</strain>
    </source>
</reference>
<dbReference type="Proteomes" id="UP001219568">
    <property type="component" value="Unassembled WGS sequence"/>
</dbReference>
<accession>A0AAD6IN35</accession>
<feature type="transmembrane region" description="Helical" evidence="5">
    <location>
        <begin position="50"/>
        <end position="71"/>
    </location>
</feature>
<dbReference type="InterPro" id="IPR050360">
    <property type="entry name" value="MFS_Sugar_Transporters"/>
</dbReference>
<comment type="subcellular location">
    <subcellularLocation>
        <location evidence="1">Membrane</location>
        <topology evidence="1">Multi-pass membrane protein</topology>
    </subcellularLocation>
</comment>
<dbReference type="EMBL" id="JAQJZL010000001">
    <property type="protein sequence ID" value="KAJ6057442.1"/>
    <property type="molecule type" value="Genomic_DNA"/>
</dbReference>
<dbReference type="Gene3D" id="1.20.1250.20">
    <property type="entry name" value="MFS general substrate transporter like domains"/>
    <property type="match status" value="1"/>
</dbReference>
<evidence type="ECO:0008006" key="8">
    <source>
        <dbReference type="Google" id="ProtNLM"/>
    </source>
</evidence>
<keyword evidence="2 5" id="KW-0812">Transmembrane</keyword>
<evidence type="ECO:0000256" key="4">
    <source>
        <dbReference type="ARBA" id="ARBA00023136"/>
    </source>
</evidence>
<name>A0AAD6IN35_PENCN</name>